<accession>A0AAV9DVS7</accession>
<sequence length="62" mass="6556">MPPPLLSALFLLLLFVGDVTVAGGRGTPTTLDGPLEPVTVASSDNMLEELLMLFDTGLQLEQ</sequence>
<feature type="signal peptide" evidence="1">
    <location>
        <begin position="1"/>
        <end position="24"/>
    </location>
</feature>
<reference evidence="2" key="1">
    <citation type="journal article" date="2023" name="Nat. Commun.">
        <title>Diploid and tetraploid genomes of Acorus and the evolution of monocots.</title>
        <authorList>
            <person name="Ma L."/>
            <person name="Liu K.W."/>
            <person name="Li Z."/>
            <person name="Hsiao Y.Y."/>
            <person name="Qi Y."/>
            <person name="Fu T."/>
            <person name="Tang G.D."/>
            <person name="Zhang D."/>
            <person name="Sun W.H."/>
            <person name="Liu D.K."/>
            <person name="Li Y."/>
            <person name="Chen G.Z."/>
            <person name="Liu X.D."/>
            <person name="Liao X.Y."/>
            <person name="Jiang Y.T."/>
            <person name="Yu X."/>
            <person name="Hao Y."/>
            <person name="Huang J."/>
            <person name="Zhao X.W."/>
            <person name="Ke S."/>
            <person name="Chen Y.Y."/>
            <person name="Wu W.L."/>
            <person name="Hsu J.L."/>
            <person name="Lin Y.F."/>
            <person name="Huang M.D."/>
            <person name="Li C.Y."/>
            <person name="Huang L."/>
            <person name="Wang Z.W."/>
            <person name="Zhao X."/>
            <person name="Zhong W.Y."/>
            <person name="Peng D.H."/>
            <person name="Ahmad S."/>
            <person name="Lan S."/>
            <person name="Zhang J.S."/>
            <person name="Tsai W.C."/>
            <person name="Van de Peer Y."/>
            <person name="Liu Z.J."/>
        </authorList>
    </citation>
    <scope>NUCLEOTIDE SEQUENCE</scope>
    <source>
        <strain evidence="2">CP</strain>
    </source>
</reference>
<feature type="chain" id="PRO_5043765350" evidence="1">
    <location>
        <begin position="25"/>
        <end position="62"/>
    </location>
</feature>
<dbReference type="AlphaFoldDB" id="A0AAV9DVS7"/>
<name>A0AAV9DVS7_ACOCL</name>
<evidence type="ECO:0000256" key="1">
    <source>
        <dbReference type="SAM" id="SignalP"/>
    </source>
</evidence>
<evidence type="ECO:0000313" key="3">
    <source>
        <dbReference type="Proteomes" id="UP001180020"/>
    </source>
</evidence>
<keyword evidence="1" id="KW-0732">Signal</keyword>
<comment type="caution">
    <text evidence="2">The sequence shown here is derived from an EMBL/GenBank/DDBJ whole genome shotgun (WGS) entry which is preliminary data.</text>
</comment>
<dbReference type="Proteomes" id="UP001180020">
    <property type="component" value="Unassembled WGS sequence"/>
</dbReference>
<evidence type="ECO:0000313" key="2">
    <source>
        <dbReference type="EMBL" id="KAK1305170.1"/>
    </source>
</evidence>
<organism evidence="2 3">
    <name type="scientific">Acorus calamus</name>
    <name type="common">Sweet flag</name>
    <dbReference type="NCBI Taxonomy" id="4465"/>
    <lineage>
        <taxon>Eukaryota</taxon>
        <taxon>Viridiplantae</taxon>
        <taxon>Streptophyta</taxon>
        <taxon>Embryophyta</taxon>
        <taxon>Tracheophyta</taxon>
        <taxon>Spermatophyta</taxon>
        <taxon>Magnoliopsida</taxon>
        <taxon>Liliopsida</taxon>
        <taxon>Acoraceae</taxon>
        <taxon>Acorus</taxon>
    </lineage>
</organism>
<gene>
    <name evidence="2" type="ORF">QJS10_CPB11g01122</name>
</gene>
<keyword evidence="3" id="KW-1185">Reference proteome</keyword>
<protein>
    <submittedName>
        <fullName evidence="2">Uncharacterized protein</fullName>
    </submittedName>
</protein>
<proteinExistence type="predicted"/>
<dbReference type="EMBL" id="JAUJYO010000011">
    <property type="protein sequence ID" value="KAK1305170.1"/>
    <property type="molecule type" value="Genomic_DNA"/>
</dbReference>
<reference evidence="2" key="2">
    <citation type="submission" date="2023-06" db="EMBL/GenBank/DDBJ databases">
        <authorList>
            <person name="Ma L."/>
            <person name="Liu K.-W."/>
            <person name="Li Z."/>
            <person name="Hsiao Y.-Y."/>
            <person name="Qi Y."/>
            <person name="Fu T."/>
            <person name="Tang G."/>
            <person name="Zhang D."/>
            <person name="Sun W.-H."/>
            <person name="Liu D.-K."/>
            <person name="Li Y."/>
            <person name="Chen G.-Z."/>
            <person name="Liu X.-D."/>
            <person name="Liao X.-Y."/>
            <person name="Jiang Y.-T."/>
            <person name="Yu X."/>
            <person name="Hao Y."/>
            <person name="Huang J."/>
            <person name="Zhao X.-W."/>
            <person name="Ke S."/>
            <person name="Chen Y.-Y."/>
            <person name="Wu W.-L."/>
            <person name="Hsu J.-L."/>
            <person name="Lin Y.-F."/>
            <person name="Huang M.-D."/>
            <person name="Li C.-Y."/>
            <person name="Huang L."/>
            <person name="Wang Z.-W."/>
            <person name="Zhao X."/>
            <person name="Zhong W.-Y."/>
            <person name="Peng D.-H."/>
            <person name="Ahmad S."/>
            <person name="Lan S."/>
            <person name="Zhang J.-S."/>
            <person name="Tsai W.-C."/>
            <person name="Van De Peer Y."/>
            <person name="Liu Z.-J."/>
        </authorList>
    </citation>
    <scope>NUCLEOTIDE SEQUENCE</scope>
    <source>
        <strain evidence="2">CP</strain>
        <tissue evidence="2">Leaves</tissue>
    </source>
</reference>